<keyword evidence="1" id="KW-0813">Transport</keyword>
<evidence type="ECO:0000313" key="9">
    <source>
        <dbReference type="Proteomes" id="UP001596545"/>
    </source>
</evidence>
<name>A0ABD6AK79_9EURY</name>
<proteinExistence type="predicted"/>
<dbReference type="Gene3D" id="2.60.40.1190">
    <property type="match status" value="1"/>
</dbReference>
<evidence type="ECO:0000256" key="5">
    <source>
        <dbReference type="ARBA" id="ARBA00023004"/>
    </source>
</evidence>
<dbReference type="RefSeq" id="WP_256408935.1">
    <property type="nucleotide sequence ID" value="NZ_JANHDN010000004.1"/>
</dbReference>
<evidence type="ECO:0000256" key="1">
    <source>
        <dbReference type="ARBA" id="ARBA00022448"/>
    </source>
</evidence>
<keyword evidence="6" id="KW-1133">Transmembrane helix</keyword>
<keyword evidence="9" id="KW-1185">Reference proteome</keyword>
<dbReference type="SMART" id="SM00887">
    <property type="entry name" value="EB_dh"/>
    <property type="match status" value="1"/>
</dbReference>
<dbReference type="Proteomes" id="UP001596545">
    <property type="component" value="Unassembled WGS sequence"/>
</dbReference>
<evidence type="ECO:0000256" key="3">
    <source>
        <dbReference type="ARBA" id="ARBA00022723"/>
    </source>
</evidence>
<comment type="caution">
    <text evidence="8">The sequence shown here is derived from an EMBL/GenBank/DDBJ whole genome shotgun (WGS) entry which is preliminary data.</text>
</comment>
<dbReference type="AlphaFoldDB" id="A0ABD6AK79"/>
<protein>
    <submittedName>
        <fullName evidence="8">Ethylbenzene dehydrogenase-related protein</fullName>
    </submittedName>
</protein>
<organism evidence="8 9">
    <name type="scientific">Halorubrum rutilum</name>
    <dbReference type="NCBI Taxonomy" id="1364933"/>
    <lineage>
        <taxon>Archaea</taxon>
        <taxon>Methanobacteriati</taxon>
        <taxon>Methanobacteriota</taxon>
        <taxon>Stenosarchaea group</taxon>
        <taxon>Halobacteria</taxon>
        <taxon>Halobacteriales</taxon>
        <taxon>Haloferacaceae</taxon>
        <taxon>Halorubrum</taxon>
    </lineage>
</organism>
<dbReference type="InterPro" id="IPR019020">
    <property type="entry name" value="Cyt-c552/DMSO_Rdtase_haem-bd"/>
</dbReference>
<sequence length="290" mass="30311">MRREDDADGTGDRRLAFRGVASRDLALAAAVAVALVAATAAFPALADAQGAYEIPVDRRGDAADLAEPNGSAWGSAETVELPMTSAGAAVPQGSETAVDAARVKAVRTDGRLFLRVSWSDPTANTSTDGIREFADAAAVQFPASPTERPPLAMGSTENPVNVWYWNGAGASESLLAGGPGSTTEMTGSAVRTAATHGDGRWTVVFSRPLPGDRANVTDLTTEADTNVAFAVWEGSNDERSGRKAASEWFYLSFTDDTGAPYEIVLWTIAGIAVVFTTLVTVEGIRRTRGA</sequence>
<dbReference type="EMBL" id="JBHTBL010000005">
    <property type="protein sequence ID" value="MFC7324675.1"/>
    <property type="molecule type" value="Genomic_DNA"/>
</dbReference>
<evidence type="ECO:0000256" key="4">
    <source>
        <dbReference type="ARBA" id="ARBA00022982"/>
    </source>
</evidence>
<dbReference type="InterPro" id="IPR017838">
    <property type="entry name" value="DMSO_Rdtase_II_haem_b-bd_su"/>
</dbReference>
<gene>
    <name evidence="8" type="ORF">ACFQMF_08790</name>
</gene>
<keyword evidence="6" id="KW-0472">Membrane</keyword>
<reference evidence="8 9" key="1">
    <citation type="journal article" date="2019" name="Int. J. Syst. Evol. Microbiol.">
        <title>The Global Catalogue of Microorganisms (GCM) 10K type strain sequencing project: providing services to taxonomists for standard genome sequencing and annotation.</title>
        <authorList>
            <consortium name="The Broad Institute Genomics Platform"/>
            <consortium name="The Broad Institute Genome Sequencing Center for Infectious Disease"/>
            <person name="Wu L."/>
            <person name="Ma J."/>
        </authorList>
    </citation>
    <scope>NUCLEOTIDE SEQUENCE [LARGE SCALE GENOMIC DNA]</scope>
    <source>
        <strain evidence="8 9">CGMCC 1.12554</strain>
    </source>
</reference>
<keyword evidence="6" id="KW-0812">Transmembrane</keyword>
<feature type="transmembrane region" description="Helical" evidence="6">
    <location>
        <begin position="263"/>
        <end position="284"/>
    </location>
</feature>
<evidence type="ECO:0000256" key="6">
    <source>
        <dbReference type="SAM" id="Phobius"/>
    </source>
</evidence>
<keyword evidence="4" id="KW-0249">Electron transport</keyword>
<evidence type="ECO:0000256" key="2">
    <source>
        <dbReference type="ARBA" id="ARBA00022617"/>
    </source>
</evidence>
<feature type="domain" description="Cytochrome c-552/DMSO reductase-like haem-binding" evidence="7">
    <location>
        <begin position="70"/>
        <end position="244"/>
    </location>
</feature>
<dbReference type="NCBIfam" id="TIGR03477">
    <property type="entry name" value="DMSO_red_II_gam"/>
    <property type="match status" value="1"/>
</dbReference>
<dbReference type="CDD" id="cd09623">
    <property type="entry name" value="DOMON_EBDH"/>
    <property type="match status" value="1"/>
</dbReference>
<accession>A0ABD6AK79</accession>
<dbReference type="GO" id="GO:0046872">
    <property type="term" value="F:metal ion binding"/>
    <property type="evidence" value="ECO:0007669"/>
    <property type="project" value="UniProtKB-KW"/>
</dbReference>
<dbReference type="Pfam" id="PF09459">
    <property type="entry name" value="EB_dh"/>
    <property type="match status" value="2"/>
</dbReference>
<evidence type="ECO:0000313" key="8">
    <source>
        <dbReference type="EMBL" id="MFC7324675.1"/>
    </source>
</evidence>
<keyword evidence="2" id="KW-0349">Heme</keyword>
<keyword evidence="3" id="KW-0479">Metal-binding</keyword>
<evidence type="ECO:0000259" key="7">
    <source>
        <dbReference type="SMART" id="SM00887"/>
    </source>
</evidence>
<keyword evidence="5" id="KW-0408">Iron</keyword>